<evidence type="ECO:0000313" key="2">
    <source>
        <dbReference type="Proteomes" id="UP000596049"/>
    </source>
</evidence>
<accession>A0ABX7AXY6</accession>
<organism evidence="1 2">
    <name type="scientific">Lysinibacillus agricola</name>
    <dbReference type="NCBI Taxonomy" id="2590012"/>
    <lineage>
        <taxon>Bacteria</taxon>
        <taxon>Bacillati</taxon>
        <taxon>Bacillota</taxon>
        <taxon>Bacilli</taxon>
        <taxon>Bacillales</taxon>
        <taxon>Bacillaceae</taxon>
        <taxon>Lysinibacillus</taxon>
    </lineage>
</organism>
<evidence type="ECO:0000313" key="1">
    <source>
        <dbReference type="EMBL" id="QQP14661.1"/>
    </source>
</evidence>
<proteinExistence type="predicted"/>
<name>A0ABX7AXY6_9BACI</name>
<keyword evidence="2" id="KW-1185">Reference proteome</keyword>
<gene>
    <name evidence="1" type="ORF">FJQ98_12020</name>
</gene>
<dbReference type="RefSeq" id="WP_053596561.1">
    <property type="nucleotide sequence ID" value="NZ_CP067341.1"/>
</dbReference>
<sequence>MELTKEEKIVLISMVTDCLGVEALIELCGKETVSKLDVLSIDMVGNSTTPNKMNEIGPSVVKKLVNSILDDELPTRLEGSE</sequence>
<dbReference type="Proteomes" id="UP000596049">
    <property type="component" value="Chromosome"/>
</dbReference>
<dbReference type="EMBL" id="CP067341">
    <property type="protein sequence ID" value="QQP14661.1"/>
    <property type="molecule type" value="Genomic_DNA"/>
</dbReference>
<reference evidence="1 2" key="1">
    <citation type="submission" date="2020-01" db="EMBL/GenBank/DDBJ databases">
        <authorList>
            <person name="Liu G."/>
            <person name="Liu B."/>
        </authorList>
    </citation>
    <scope>NUCLEOTIDE SEQUENCE [LARGE SCALE GENOMIC DNA]</scope>
    <source>
        <strain evidence="1 2">FJAT-51161</strain>
    </source>
</reference>
<protein>
    <submittedName>
        <fullName evidence="1">Uncharacterized protein</fullName>
    </submittedName>
</protein>